<feature type="domain" description="Glycosyl hydrolase family 95 catalytic" evidence="3">
    <location>
        <begin position="308"/>
        <end position="711"/>
    </location>
</feature>
<dbReference type="Gene3D" id="2.70.98.50">
    <property type="entry name" value="putative glycoside hydrolase family protein from bacillus halodurans"/>
    <property type="match status" value="1"/>
</dbReference>
<dbReference type="GO" id="GO:0005975">
    <property type="term" value="P:carbohydrate metabolic process"/>
    <property type="evidence" value="ECO:0007669"/>
    <property type="project" value="InterPro"/>
</dbReference>
<feature type="domain" description="Glycosyl hydrolase family 95 N-terminal" evidence="1">
    <location>
        <begin position="37"/>
        <end position="279"/>
    </location>
</feature>
<dbReference type="AlphaFoldDB" id="A0A0F5IRZ7"/>
<dbReference type="InterPro" id="IPR008928">
    <property type="entry name" value="6-hairpin_glycosidase_sf"/>
</dbReference>
<dbReference type="Pfam" id="PF14498">
    <property type="entry name" value="Glyco_hyd_65N_2"/>
    <property type="match status" value="1"/>
</dbReference>
<evidence type="ECO:0000259" key="2">
    <source>
        <dbReference type="Pfam" id="PF21307"/>
    </source>
</evidence>
<dbReference type="GO" id="GO:0004560">
    <property type="term" value="F:alpha-L-fucosidase activity"/>
    <property type="evidence" value="ECO:0007669"/>
    <property type="project" value="InterPro"/>
</dbReference>
<dbReference type="PIRSF" id="PIRSF007663">
    <property type="entry name" value="UCP007663"/>
    <property type="match status" value="1"/>
</dbReference>
<dbReference type="EMBL" id="AQHW01000027">
    <property type="protein sequence ID" value="KKB48331.1"/>
    <property type="molecule type" value="Genomic_DNA"/>
</dbReference>
<dbReference type="PANTHER" id="PTHR31084">
    <property type="entry name" value="ALPHA-L-FUCOSIDASE 2"/>
    <property type="match status" value="1"/>
</dbReference>
<dbReference type="Pfam" id="PF21307">
    <property type="entry name" value="Glyco_hydro_95_C"/>
    <property type="match status" value="1"/>
</dbReference>
<accession>A0A0F5IRZ7</accession>
<dbReference type="InterPro" id="IPR027414">
    <property type="entry name" value="GH95_N_dom"/>
</dbReference>
<evidence type="ECO:0000313" key="5">
    <source>
        <dbReference type="Proteomes" id="UP000033035"/>
    </source>
</evidence>
<dbReference type="PANTHER" id="PTHR31084:SF0">
    <property type="entry name" value="ALPHA-L-FUCOSIDASE 2"/>
    <property type="match status" value="1"/>
</dbReference>
<dbReference type="RefSeq" id="WP_081693292.1">
    <property type="nucleotide sequence ID" value="NZ_AUAE01000013.1"/>
</dbReference>
<gene>
    <name evidence="4" type="ORF">HMPREF1536_04795</name>
</gene>
<evidence type="ECO:0000313" key="4">
    <source>
        <dbReference type="EMBL" id="KKB48331.1"/>
    </source>
</evidence>
<dbReference type="InterPro" id="IPR049053">
    <property type="entry name" value="AFCA-like_C"/>
</dbReference>
<keyword evidence="5" id="KW-1185">Reference proteome</keyword>
<protein>
    <submittedName>
        <fullName evidence="4">Uncharacterized protein</fullName>
    </submittedName>
</protein>
<proteinExistence type="predicted"/>
<reference evidence="4 5" key="1">
    <citation type="submission" date="2013-04" db="EMBL/GenBank/DDBJ databases">
        <title>The Genome Sequence of Parabacteroides gordonii DSM 23371.</title>
        <authorList>
            <consortium name="The Broad Institute Genomics Platform"/>
            <person name="Earl A."/>
            <person name="Ward D."/>
            <person name="Feldgarden M."/>
            <person name="Gevers D."/>
            <person name="Martens E."/>
            <person name="Sakamoto M."/>
            <person name="Benno Y."/>
            <person name="Suzuki N."/>
            <person name="Matsunaga N."/>
            <person name="Koshihara K."/>
            <person name="Seki M."/>
            <person name="Komiya H."/>
            <person name="Walker B."/>
            <person name="Young S."/>
            <person name="Zeng Q."/>
            <person name="Gargeya S."/>
            <person name="Fitzgerald M."/>
            <person name="Haas B."/>
            <person name="Abouelleil A."/>
            <person name="Allen A.W."/>
            <person name="Alvarado L."/>
            <person name="Arachchi H.M."/>
            <person name="Berlin A.M."/>
            <person name="Chapman S.B."/>
            <person name="Gainer-Dewar J."/>
            <person name="Goldberg J."/>
            <person name="Griggs A."/>
            <person name="Gujja S."/>
            <person name="Hansen M."/>
            <person name="Howarth C."/>
            <person name="Imamovic A."/>
            <person name="Ireland A."/>
            <person name="Larimer J."/>
            <person name="McCowan C."/>
            <person name="Murphy C."/>
            <person name="Pearson M."/>
            <person name="Poon T.W."/>
            <person name="Priest M."/>
            <person name="Roberts A."/>
            <person name="Saif S."/>
            <person name="Shea T."/>
            <person name="Sisk P."/>
            <person name="Sykes S."/>
            <person name="Wortman J."/>
            <person name="Nusbaum C."/>
            <person name="Birren B."/>
        </authorList>
    </citation>
    <scope>NUCLEOTIDE SEQUENCE [LARGE SCALE GENOMIC DNA]</scope>
    <source>
        <strain evidence="4 5">MS-1</strain>
    </source>
</reference>
<name>A0A0F5IRZ7_9BACT</name>
<dbReference type="Pfam" id="PF22124">
    <property type="entry name" value="Glyco_hydro_95_cat"/>
    <property type="match status" value="1"/>
</dbReference>
<dbReference type="Gene3D" id="2.60.40.1180">
    <property type="entry name" value="Golgi alpha-mannosidase II"/>
    <property type="match status" value="1"/>
</dbReference>
<evidence type="ECO:0000259" key="3">
    <source>
        <dbReference type="Pfam" id="PF22124"/>
    </source>
</evidence>
<dbReference type="InterPro" id="IPR013780">
    <property type="entry name" value="Glyco_hydro_b"/>
</dbReference>
<dbReference type="InterPro" id="IPR016518">
    <property type="entry name" value="Alpha-L-fucosidase"/>
</dbReference>
<organism evidence="4 5">
    <name type="scientific">Parabacteroides gordonii MS-1 = DSM 23371</name>
    <dbReference type="NCBI Taxonomy" id="1203610"/>
    <lineage>
        <taxon>Bacteria</taxon>
        <taxon>Pseudomonadati</taxon>
        <taxon>Bacteroidota</taxon>
        <taxon>Bacteroidia</taxon>
        <taxon>Bacteroidales</taxon>
        <taxon>Tannerellaceae</taxon>
        <taxon>Parabacteroides</taxon>
    </lineage>
</organism>
<dbReference type="InterPro" id="IPR054363">
    <property type="entry name" value="GH95_cat"/>
</dbReference>
<feature type="domain" description="Alpha fucosidase A-like C-terminal" evidence="2">
    <location>
        <begin position="713"/>
        <end position="765"/>
    </location>
</feature>
<dbReference type="HOGENOM" id="CLU_004617_2_2_10"/>
<sequence length="796" mass="88591">MKNSFLTMICCLMPATLITCTDKQSPADIPSSTIFYMDKPAASWYEATPVGNGRLGGMIYGGVKQDTIRTNDDTFWSGEPRDLQRPGAYKCLPEIRRLLLEEKNLEAQKVIDANMLGPWNQNYMPLADILLEWDGDGDVSAYRRELDLNRGVVTITYSRNGVNYKRELFASFPDQAIVMNVSADKKKAIAFTAGLGSQVNHQTKTDGDQVVINGQAPFHTDPNYTGVHSPVYMEGKGMRFEGRLQVKQSDGEMTAAGDRLHVKDASSATLTFVAATSFNGFDKDPYANGRDEKAACEKYISQLKTKEYESLYQSHVADYSSLFGRVSIDLGKSPEASLPINERIANYKPGDDPALTALYFQFGRYLLISASRPGSQPSNLQGIWNQDMQPAWSANWTINCNAEINYWPAEITNLSECHAPMFDMIREASVDGAKTAANLYNSRGWVAHHNLDIWRTTWMVGGTGLYSLFQVGGAWLCQHIWEHYLFTLDKDFLKKNYDLLKNASLFYLDNLQTDKDGYLVTIPSESFENGYVKPNGETGWACVGSAQDMQIVRALFENTMNAAEILDDGAFKEEVAKAYAKLAPMKISPRTGQLQEWNDDWEPSDPASGQVGHGWAFAVGNQITLRGTPELAQAFRKTVEYRRPGYSYNSGSWTGTFPAIYWARFEEPDSVQRVIDRHFDLALHPNLTSLFMGSWQIDGNLGITTAVTEMLLQSHAGEINLLPALPAKYPDGSVTGLRARGGYEVDIFWKGGKLTKAEIKADRTKGDETIPVRYGDIVKSVKLAKGQTVVLDGSLE</sequence>
<evidence type="ECO:0000259" key="1">
    <source>
        <dbReference type="Pfam" id="PF14498"/>
    </source>
</evidence>
<dbReference type="PATRIC" id="fig|1203610.3.peg.4889"/>
<dbReference type="Proteomes" id="UP000033035">
    <property type="component" value="Unassembled WGS sequence"/>
</dbReference>
<comment type="caution">
    <text evidence="4">The sequence shown here is derived from an EMBL/GenBank/DDBJ whole genome shotgun (WGS) entry which is preliminary data.</text>
</comment>
<dbReference type="SUPFAM" id="SSF48208">
    <property type="entry name" value="Six-hairpin glycosidases"/>
    <property type="match status" value="1"/>
</dbReference>
<dbReference type="STRING" id="1203610.HMPREF1536_04795"/>